<feature type="compositionally biased region" description="Polar residues" evidence="1">
    <location>
        <begin position="83"/>
        <end position="93"/>
    </location>
</feature>
<name>A0ABU6ZET2_9FABA</name>
<feature type="compositionally biased region" description="Low complexity" evidence="1">
    <location>
        <begin position="104"/>
        <end position="120"/>
    </location>
</feature>
<feature type="region of interest" description="Disordered" evidence="1">
    <location>
        <begin position="1"/>
        <end position="183"/>
    </location>
</feature>
<feature type="compositionally biased region" description="Low complexity" evidence="1">
    <location>
        <begin position="138"/>
        <end position="154"/>
    </location>
</feature>
<gene>
    <name evidence="2" type="ORF">PIB30_045098</name>
</gene>
<protein>
    <submittedName>
        <fullName evidence="2">Uncharacterized protein</fullName>
    </submittedName>
</protein>
<comment type="caution">
    <text evidence="2">The sequence shown here is derived from an EMBL/GenBank/DDBJ whole genome shotgun (WGS) entry which is preliminary data.</text>
</comment>
<reference evidence="2 3" key="1">
    <citation type="journal article" date="2023" name="Plants (Basel)">
        <title>Bridging the Gap: Combining Genomics and Transcriptomics Approaches to Understand Stylosanthes scabra, an Orphan Legume from the Brazilian Caatinga.</title>
        <authorList>
            <person name="Ferreira-Neto J.R.C."/>
            <person name="da Silva M.D."/>
            <person name="Binneck E."/>
            <person name="de Melo N.F."/>
            <person name="da Silva R.H."/>
            <person name="de Melo A.L.T.M."/>
            <person name="Pandolfi V."/>
            <person name="Bustamante F.O."/>
            <person name="Brasileiro-Vidal A.C."/>
            <person name="Benko-Iseppon A.M."/>
        </authorList>
    </citation>
    <scope>NUCLEOTIDE SEQUENCE [LARGE SCALE GENOMIC DNA]</scope>
    <source>
        <tissue evidence="2">Leaves</tissue>
    </source>
</reference>
<keyword evidence="3" id="KW-1185">Reference proteome</keyword>
<evidence type="ECO:0000313" key="2">
    <source>
        <dbReference type="EMBL" id="MED6220463.1"/>
    </source>
</evidence>
<dbReference type="EMBL" id="JASCZI010272133">
    <property type="protein sequence ID" value="MED6220463.1"/>
    <property type="molecule type" value="Genomic_DNA"/>
</dbReference>
<evidence type="ECO:0000313" key="3">
    <source>
        <dbReference type="Proteomes" id="UP001341840"/>
    </source>
</evidence>
<sequence>MVVQRGTRGRQMKKAGEGTSSGSHGSEGMKEKIPTTGTRFAVLNSEDPNVIVVQQQGAENVSPKTTKQGANPDATKETHRRNNNSTKKPSNLKTHQKDTHLERTCQPTTPETQPTTTPGPTSDPHIETNQPPNPNHPTNPITNQNPSAQPNHNHIPPPPPTTSTTTNLTQNQNHNLHPHLEPPISPMDLIVVPETTQMDEDVISGPDPKPPDDLHSIDTNIMLEVVCQYEA</sequence>
<accession>A0ABU6ZET2</accession>
<feature type="compositionally biased region" description="Polar residues" evidence="1">
    <location>
        <begin position="52"/>
        <end position="69"/>
    </location>
</feature>
<feature type="compositionally biased region" description="Low complexity" evidence="1">
    <location>
        <begin position="17"/>
        <end position="26"/>
    </location>
</feature>
<evidence type="ECO:0000256" key="1">
    <source>
        <dbReference type="SAM" id="MobiDB-lite"/>
    </source>
</evidence>
<dbReference type="Proteomes" id="UP001341840">
    <property type="component" value="Unassembled WGS sequence"/>
</dbReference>
<proteinExistence type="predicted"/>
<organism evidence="2 3">
    <name type="scientific">Stylosanthes scabra</name>
    <dbReference type="NCBI Taxonomy" id="79078"/>
    <lineage>
        <taxon>Eukaryota</taxon>
        <taxon>Viridiplantae</taxon>
        <taxon>Streptophyta</taxon>
        <taxon>Embryophyta</taxon>
        <taxon>Tracheophyta</taxon>
        <taxon>Spermatophyta</taxon>
        <taxon>Magnoliopsida</taxon>
        <taxon>eudicotyledons</taxon>
        <taxon>Gunneridae</taxon>
        <taxon>Pentapetalae</taxon>
        <taxon>rosids</taxon>
        <taxon>fabids</taxon>
        <taxon>Fabales</taxon>
        <taxon>Fabaceae</taxon>
        <taxon>Papilionoideae</taxon>
        <taxon>50 kb inversion clade</taxon>
        <taxon>dalbergioids sensu lato</taxon>
        <taxon>Dalbergieae</taxon>
        <taxon>Pterocarpus clade</taxon>
        <taxon>Stylosanthes</taxon>
    </lineage>
</organism>
<feature type="compositionally biased region" description="Low complexity" evidence="1">
    <location>
        <begin position="162"/>
        <end position="175"/>
    </location>
</feature>